<dbReference type="InterPro" id="IPR000768">
    <property type="entry name" value="ART"/>
</dbReference>
<accession>A0A820PTZ8</accession>
<dbReference type="AlphaFoldDB" id="A0A820PTZ8"/>
<comment type="caution">
    <text evidence="8">The sequence shown here is derived from an EMBL/GenBank/DDBJ whole genome shotgun (WGS) entry which is preliminary data.</text>
</comment>
<evidence type="ECO:0000313" key="9">
    <source>
        <dbReference type="Proteomes" id="UP000663868"/>
    </source>
</evidence>
<keyword evidence="2 6" id="KW-0328">Glycosyltransferase</keyword>
<evidence type="ECO:0000256" key="6">
    <source>
        <dbReference type="RuleBase" id="RU361228"/>
    </source>
</evidence>
<feature type="region of interest" description="Disordered" evidence="7">
    <location>
        <begin position="102"/>
        <end position="124"/>
    </location>
</feature>
<evidence type="ECO:0000256" key="4">
    <source>
        <dbReference type="ARBA" id="ARBA00022695"/>
    </source>
</evidence>
<sequence length="124" mass="14349">MKILETEIFFDKTNERTMFIIECLNGKNIRRHSYFSKEDEILLLPATHFKVISVCNQGNLHTIRLKEIQPRIPLLHPIIISLADFESGNKTEALTSVNVSETHRKDESSTNQTLRTKKHTVCIE</sequence>
<organism evidence="8 9">
    <name type="scientific">Adineta steineri</name>
    <dbReference type="NCBI Taxonomy" id="433720"/>
    <lineage>
        <taxon>Eukaryota</taxon>
        <taxon>Metazoa</taxon>
        <taxon>Spiralia</taxon>
        <taxon>Gnathifera</taxon>
        <taxon>Rotifera</taxon>
        <taxon>Eurotatoria</taxon>
        <taxon>Bdelloidea</taxon>
        <taxon>Adinetida</taxon>
        <taxon>Adinetidae</taxon>
        <taxon>Adineta</taxon>
    </lineage>
</organism>
<reference evidence="8" key="1">
    <citation type="submission" date="2021-02" db="EMBL/GenBank/DDBJ databases">
        <authorList>
            <person name="Nowell W R."/>
        </authorList>
    </citation>
    <scope>NUCLEOTIDE SEQUENCE</scope>
</reference>
<comment type="similarity">
    <text evidence="1 6">Belongs to the Arg-specific ADP-ribosyltransferase family.</text>
</comment>
<dbReference type="GO" id="GO:0016779">
    <property type="term" value="F:nucleotidyltransferase activity"/>
    <property type="evidence" value="ECO:0007669"/>
    <property type="project" value="UniProtKB-KW"/>
</dbReference>
<dbReference type="Pfam" id="PF01129">
    <property type="entry name" value="ART"/>
    <property type="match status" value="1"/>
</dbReference>
<dbReference type="GO" id="GO:0106274">
    <property type="term" value="F:NAD+-protein-arginine ADP-ribosyltransferase activity"/>
    <property type="evidence" value="ECO:0007669"/>
    <property type="project" value="UniProtKB-EC"/>
</dbReference>
<gene>
    <name evidence="8" type="ORF">KXQ929_LOCUS51550</name>
</gene>
<evidence type="ECO:0000256" key="7">
    <source>
        <dbReference type="SAM" id="MobiDB-lite"/>
    </source>
</evidence>
<evidence type="ECO:0000256" key="2">
    <source>
        <dbReference type="ARBA" id="ARBA00022676"/>
    </source>
</evidence>
<keyword evidence="3 6" id="KW-0808">Transferase</keyword>
<keyword evidence="6" id="KW-0520">NAD</keyword>
<evidence type="ECO:0000256" key="5">
    <source>
        <dbReference type="ARBA" id="ARBA00047597"/>
    </source>
</evidence>
<dbReference type="SUPFAM" id="SSF56399">
    <property type="entry name" value="ADP-ribosylation"/>
    <property type="match status" value="1"/>
</dbReference>
<keyword evidence="6" id="KW-0521">NADP</keyword>
<protein>
    <recommendedName>
        <fullName evidence="6">NAD(P)(+)--arginine ADP-ribosyltransferase</fullName>
        <ecNumber evidence="6">2.4.2.31</ecNumber>
    </recommendedName>
    <alternativeName>
        <fullName evidence="6">Mono(ADP-ribosyl)transferase</fullName>
    </alternativeName>
</protein>
<dbReference type="Proteomes" id="UP000663868">
    <property type="component" value="Unassembled WGS sequence"/>
</dbReference>
<dbReference type="Gene3D" id="3.90.176.10">
    <property type="entry name" value="Toxin ADP-ribosyltransferase, Chain A, domain 1"/>
    <property type="match status" value="1"/>
</dbReference>
<dbReference type="EC" id="2.4.2.31" evidence="6"/>
<feature type="compositionally biased region" description="Basic residues" evidence="7">
    <location>
        <begin position="115"/>
        <end position="124"/>
    </location>
</feature>
<evidence type="ECO:0000313" key="8">
    <source>
        <dbReference type="EMBL" id="CAF4410322.1"/>
    </source>
</evidence>
<evidence type="ECO:0000256" key="3">
    <source>
        <dbReference type="ARBA" id="ARBA00022679"/>
    </source>
</evidence>
<proteinExistence type="inferred from homology"/>
<comment type="catalytic activity">
    <reaction evidence="5 6">
        <text>L-arginyl-[protein] + NAD(+) = N(omega)-(ADP-D-ribosyl)-L-arginyl-[protein] + nicotinamide + H(+)</text>
        <dbReference type="Rhea" id="RHEA:19149"/>
        <dbReference type="Rhea" id="RHEA-COMP:10532"/>
        <dbReference type="Rhea" id="RHEA-COMP:15087"/>
        <dbReference type="ChEBI" id="CHEBI:15378"/>
        <dbReference type="ChEBI" id="CHEBI:17154"/>
        <dbReference type="ChEBI" id="CHEBI:29965"/>
        <dbReference type="ChEBI" id="CHEBI:57540"/>
        <dbReference type="ChEBI" id="CHEBI:142554"/>
        <dbReference type="EC" id="2.4.2.31"/>
    </reaction>
</comment>
<name>A0A820PTZ8_9BILA</name>
<keyword evidence="4" id="KW-0548">Nucleotidyltransferase</keyword>
<dbReference type="EMBL" id="CAJOBB010025678">
    <property type="protein sequence ID" value="CAF4410322.1"/>
    <property type="molecule type" value="Genomic_DNA"/>
</dbReference>
<evidence type="ECO:0000256" key="1">
    <source>
        <dbReference type="ARBA" id="ARBA00009558"/>
    </source>
</evidence>